<dbReference type="InterPro" id="IPR020537">
    <property type="entry name" value="ATP_synth_F0_csu_DDCD_BS"/>
</dbReference>
<dbReference type="PROSITE" id="PS00605">
    <property type="entry name" value="ATPASE_C"/>
    <property type="match status" value="1"/>
</dbReference>
<dbReference type="VEuPathDB" id="FungiDB:BO97DRAFT_445262"/>
<dbReference type="CDD" id="cd18182">
    <property type="entry name" value="ATP-synt_Fo_c_ATP5G3"/>
    <property type="match status" value="1"/>
</dbReference>
<gene>
    <name evidence="19" type="ORF">BO97DRAFT_445262</name>
</gene>
<dbReference type="AlphaFoldDB" id="A0A395HQ67"/>
<dbReference type="SUPFAM" id="SSF81333">
    <property type="entry name" value="F1F0 ATP synthase subunit C"/>
    <property type="match status" value="1"/>
</dbReference>
<evidence type="ECO:0000256" key="11">
    <source>
        <dbReference type="ARBA" id="ARBA00023121"/>
    </source>
</evidence>
<dbReference type="GO" id="GO:0015078">
    <property type="term" value="F:proton transmembrane transporter activity"/>
    <property type="evidence" value="ECO:0007669"/>
    <property type="project" value="InterPro"/>
</dbReference>
<dbReference type="STRING" id="1450537.A0A395HQ67"/>
<dbReference type="InterPro" id="IPR038662">
    <property type="entry name" value="ATP_synth_F0_csu_sf"/>
</dbReference>
<keyword evidence="4" id="KW-0813">Transport</keyword>
<dbReference type="GeneID" id="37202818"/>
<dbReference type="SUPFAM" id="SSF55298">
    <property type="entry name" value="YjgF-like"/>
    <property type="match status" value="1"/>
</dbReference>
<name>A0A395HQ67_ASPHC</name>
<evidence type="ECO:0000256" key="5">
    <source>
        <dbReference type="ARBA" id="ARBA00022547"/>
    </source>
</evidence>
<feature type="transmembrane region" description="Helical" evidence="16">
    <location>
        <begin position="130"/>
        <end position="155"/>
    </location>
</feature>
<evidence type="ECO:0000256" key="9">
    <source>
        <dbReference type="ARBA" id="ARBA00023015"/>
    </source>
</evidence>
<evidence type="ECO:0000256" key="8">
    <source>
        <dbReference type="ARBA" id="ARBA00022989"/>
    </source>
</evidence>
<evidence type="ECO:0000256" key="15">
    <source>
        <dbReference type="ARBA" id="ARBA00030961"/>
    </source>
</evidence>
<keyword evidence="11" id="KW-0446">Lipid-binding</keyword>
<dbReference type="GO" id="GO:0006351">
    <property type="term" value="P:DNA-templated transcription"/>
    <property type="evidence" value="ECO:0007669"/>
    <property type="project" value="InterPro"/>
</dbReference>
<feature type="transmembrane region" description="Helical" evidence="16">
    <location>
        <begin position="98"/>
        <end position="118"/>
    </location>
</feature>
<dbReference type="PANTHER" id="PTHR10031:SF13">
    <property type="entry name" value="ATP SYNTHASE SUBUNIT 9, MITOCHONDRIAL"/>
    <property type="match status" value="1"/>
</dbReference>
<dbReference type="Proteomes" id="UP000248961">
    <property type="component" value="Unassembled WGS sequence"/>
</dbReference>
<keyword evidence="8 16" id="KW-1133">Transmembrane helix</keyword>
<keyword evidence="14" id="KW-0539">Nucleus</keyword>
<keyword evidence="10" id="KW-0406">Ion transport</keyword>
<evidence type="ECO:0000313" key="20">
    <source>
        <dbReference type="Proteomes" id="UP000248961"/>
    </source>
</evidence>
<dbReference type="GO" id="GO:0015986">
    <property type="term" value="P:proton motive force-driven ATP synthesis"/>
    <property type="evidence" value="ECO:0007669"/>
    <property type="project" value="InterPro"/>
</dbReference>
<evidence type="ECO:0000256" key="4">
    <source>
        <dbReference type="ARBA" id="ARBA00022448"/>
    </source>
</evidence>
<keyword evidence="13" id="KW-0804">Transcription</keyword>
<evidence type="ECO:0000256" key="6">
    <source>
        <dbReference type="ARBA" id="ARBA00022692"/>
    </source>
</evidence>
<dbReference type="InterPro" id="IPR035921">
    <property type="entry name" value="F/V-ATP_Csub_sf"/>
</dbReference>
<evidence type="ECO:0000256" key="16">
    <source>
        <dbReference type="SAM" id="Phobius"/>
    </source>
</evidence>
<keyword evidence="5" id="KW-0138">CF(0)</keyword>
<comment type="subcellular location">
    <subcellularLocation>
        <location evidence="1">Mitochondrion membrane</location>
        <topology evidence="1">Multi-pass membrane protein</topology>
    </subcellularLocation>
</comment>
<dbReference type="Pfam" id="PF01042">
    <property type="entry name" value="Ribonuc_L-PSP"/>
    <property type="match status" value="1"/>
</dbReference>
<sequence>MASSRVFASRLASTMAATSKVARPAARVQLNAVAPKRTFTTQKKINMTPFQTVKRQSPSGLIQANARQAFAAQGRRQYSSEIADAMVQVSQNLGMGSAAIGLGGAGIGIGLVFGSLLLAVSRNPALRGQLFSYAILGFAFVEAIGLFDLMVAMMCKAFALYDLERPTVTTIQSLFNKCTIYIAMGAEAAGWLHQGMASRLAQDIGLNLDSSLLSGLVALPPEEVDLRRRIFWVLYCKDKLAACFGEAALKFHAYNQAVRVGETIHPSGQGGWDQEISEIPADIDAQTDQAFANGDLQLRSAGGKGWS</sequence>
<dbReference type="InterPro" id="IPR006175">
    <property type="entry name" value="YjgF/YER057c/UK114"/>
</dbReference>
<dbReference type="InterPro" id="IPR007219">
    <property type="entry name" value="XnlR_reg_dom"/>
</dbReference>
<evidence type="ECO:0000256" key="1">
    <source>
        <dbReference type="ARBA" id="ARBA00004225"/>
    </source>
</evidence>
<dbReference type="PANTHER" id="PTHR10031">
    <property type="entry name" value="ATP SYNTHASE LIPID-BINDING PROTEIN, MITOCHONDRIAL"/>
    <property type="match status" value="1"/>
</dbReference>
<organism evidence="19 20">
    <name type="scientific">Aspergillus homomorphus (strain CBS 101889)</name>
    <dbReference type="NCBI Taxonomy" id="1450537"/>
    <lineage>
        <taxon>Eukaryota</taxon>
        <taxon>Fungi</taxon>
        <taxon>Dikarya</taxon>
        <taxon>Ascomycota</taxon>
        <taxon>Pezizomycotina</taxon>
        <taxon>Eurotiomycetes</taxon>
        <taxon>Eurotiomycetidae</taxon>
        <taxon>Eurotiales</taxon>
        <taxon>Aspergillaceae</taxon>
        <taxon>Aspergillus</taxon>
        <taxon>Aspergillus subgen. Circumdati</taxon>
    </lineage>
</organism>
<dbReference type="GO" id="GO:0003677">
    <property type="term" value="F:DNA binding"/>
    <property type="evidence" value="ECO:0007669"/>
    <property type="project" value="InterPro"/>
</dbReference>
<evidence type="ECO:0000256" key="10">
    <source>
        <dbReference type="ARBA" id="ARBA00023065"/>
    </source>
</evidence>
<dbReference type="FunFam" id="1.20.20.10:FF:000008">
    <property type="entry name" value="ATPase subunit 9 homolog"/>
    <property type="match status" value="1"/>
</dbReference>
<keyword evidence="20" id="KW-1185">Reference proteome</keyword>
<dbReference type="OrthoDB" id="438052at2759"/>
<feature type="domain" description="Xylanolytic transcriptional activator regulatory" evidence="18">
    <location>
        <begin position="161"/>
        <end position="242"/>
    </location>
</feature>
<evidence type="ECO:0000313" key="19">
    <source>
        <dbReference type="EMBL" id="RAL09756.1"/>
    </source>
</evidence>
<dbReference type="InterPro" id="IPR035959">
    <property type="entry name" value="RutC-like_sf"/>
</dbReference>
<dbReference type="CDD" id="cd12148">
    <property type="entry name" value="fungal_TF_MHR"/>
    <property type="match status" value="1"/>
</dbReference>
<dbReference type="HAMAP" id="MF_01396">
    <property type="entry name" value="ATP_synth_c_bact"/>
    <property type="match status" value="1"/>
</dbReference>
<dbReference type="Pfam" id="PF04082">
    <property type="entry name" value="Fungal_trans"/>
    <property type="match status" value="1"/>
</dbReference>
<dbReference type="EMBL" id="KZ824301">
    <property type="protein sequence ID" value="RAL09756.1"/>
    <property type="molecule type" value="Genomic_DNA"/>
</dbReference>
<comment type="similarity">
    <text evidence="2">Belongs to the ATPase C chain family.</text>
</comment>
<feature type="domain" description="V-ATPase proteolipid subunit C-like" evidence="17">
    <location>
        <begin position="93"/>
        <end position="154"/>
    </location>
</feature>
<dbReference type="GO" id="GO:0008270">
    <property type="term" value="F:zinc ion binding"/>
    <property type="evidence" value="ECO:0007669"/>
    <property type="project" value="InterPro"/>
</dbReference>
<proteinExistence type="inferred from homology"/>
<dbReference type="GO" id="GO:0033177">
    <property type="term" value="C:proton-transporting two-sector ATPase complex, proton-transporting domain"/>
    <property type="evidence" value="ECO:0007669"/>
    <property type="project" value="InterPro"/>
</dbReference>
<dbReference type="InterPro" id="IPR002379">
    <property type="entry name" value="ATPase_proteolipid_c-like_dom"/>
</dbReference>
<evidence type="ECO:0000256" key="2">
    <source>
        <dbReference type="ARBA" id="ARBA00006704"/>
    </source>
</evidence>
<dbReference type="Gene3D" id="3.30.1330.40">
    <property type="entry name" value="RutC-like"/>
    <property type="match status" value="1"/>
</dbReference>
<evidence type="ECO:0000256" key="7">
    <source>
        <dbReference type="ARBA" id="ARBA00022781"/>
    </source>
</evidence>
<keyword evidence="7" id="KW-0375">Hydrogen ion transport</keyword>
<dbReference type="GO" id="GO:0008289">
    <property type="term" value="F:lipid binding"/>
    <property type="evidence" value="ECO:0007669"/>
    <property type="project" value="UniProtKB-KW"/>
</dbReference>
<evidence type="ECO:0000259" key="17">
    <source>
        <dbReference type="Pfam" id="PF00137"/>
    </source>
</evidence>
<evidence type="ECO:0000259" key="18">
    <source>
        <dbReference type="Pfam" id="PF04082"/>
    </source>
</evidence>
<dbReference type="PRINTS" id="PR00124">
    <property type="entry name" value="ATPASEC"/>
</dbReference>
<dbReference type="InterPro" id="IPR000454">
    <property type="entry name" value="ATP_synth_F0_csu"/>
</dbReference>
<evidence type="ECO:0000256" key="13">
    <source>
        <dbReference type="ARBA" id="ARBA00023163"/>
    </source>
</evidence>
<evidence type="ECO:0000256" key="14">
    <source>
        <dbReference type="ARBA" id="ARBA00023242"/>
    </source>
</evidence>
<accession>A0A395HQ67</accession>
<reference evidence="19 20" key="1">
    <citation type="submission" date="2018-02" db="EMBL/GenBank/DDBJ databases">
        <title>The genomes of Aspergillus section Nigri reveals drivers in fungal speciation.</title>
        <authorList>
            <consortium name="DOE Joint Genome Institute"/>
            <person name="Vesth T.C."/>
            <person name="Nybo J."/>
            <person name="Theobald S."/>
            <person name="Brandl J."/>
            <person name="Frisvad J.C."/>
            <person name="Nielsen K.F."/>
            <person name="Lyhne E.K."/>
            <person name="Kogle M.E."/>
            <person name="Kuo A."/>
            <person name="Riley R."/>
            <person name="Clum A."/>
            <person name="Nolan M."/>
            <person name="Lipzen A."/>
            <person name="Salamov A."/>
            <person name="Henrissat B."/>
            <person name="Wiebenga A."/>
            <person name="De vries R.P."/>
            <person name="Grigoriev I.V."/>
            <person name="Mortensen U.H."/>
            <person name="Andersen M.R."/>
            <person name="Baker S.E."/>
        </authorList>
    </citation>
    <scope>NUCLEOTIDE SEQUENCE [LARGE SCALE GENOMIC DNA]</scope>
    <source>
        <strain evidence="19 20">CBS 101889</strain>
    </source>
</reference>
<dbReference type="Pfam" id="PF00137">
    <property type="entry name" value="ATP-synt_C"/>
    <property type="match status" value="1"/>
</dbReference>
<evidence type="ECO:0000256" key="3">
    <source>
        <dbReference type="ARBA" id="ARBA00019317"/>
    </source>
</evidence>
<dbReference type="Gene3D" id="1.20.20.10">
    <property type="entry name" value="F1F0 ATP synthase subunit C"/>
    <property type="match status" value="1"/>
</dbReference>
<keyword evidence="9" id="KW-0805">Transcription regulation</keyword>
<dbReference type="GO" id="GO:0045259">
    <property type="term" value="C:proton-transporting ATP synthase complex"/>
    <property type="evidence" value="ECO:0007669"/>
    <property type="project" value="UniProtKB-KW"/>
</dbReference>
<dbReference type="GO" id="GO:0031966">
    <property type="term" value="C:mitochondrial membrane"/>
    <property type="evidence" value="ECO:0007669"/>
    <property type="project" value="UniProtKB-SubCell"/>
</dbReference>
<evidence type="ECO:0000256" key="12">
    <source>
        <dbReference type="ARBA" id="ARBA00023136"/>
    </source>
</evidence>
<keyword evidence="12 16" id="KW-0472">Membrane</keyword>
<protein>
    <recommendedName>
        <fullName evidence="3">ATP synthase subunit 9, mitochondrial</fullName>
    </recommendedName>
    <alternativeName>
        <fullName evidence="15">Lipid-binding protein</fullName>
    </alternativeName>
</protein>
<dbReference type="RefSeq" id="XP_025548910.1">
    <property type="nucleotide sequence ID" value="XM_025698529.1"/>
</dbReference>
<keyword evidence="6 16" id="KW-0812">Transmembrane</keyword>